<dbReference type="GO" id="GO:0046872">
    <property type="term" value="F:metal ion binding"/>
    <property type="evidence" value="ECO:0007669"/>
    <property type="project" value="UniProtKB-KW"/>
</dbReference>
<accession>A0A239CBY6</accession>
<evidence type="ECO:0000256" key="1">
    <source>
        <dbReference type="ARBA" id="ARBA00022723"/>
    </source>
</evidence>
<name>A0A239CBY6_9BACT</name>
<dbReference type="InterPro" id="IPR036866">
    <property type="entry name" value="RibonucZ/Hydroxyglut_hydro"/>
</dbReference>
<dbReference type="EMBL" id="FZOC01000007">
    <property type="protein sequence ID" value="SNS17479.1"/>
    <property type="molecule type" value="Genomic_DNA"/>
</dbReference>
<protein>
    <submittedName>
        <fullName evidence="3">Glyoxylase, beta-lactamase superfamily II</fullName>
    </submittedName>
</protein>
<dbReference type="PANTHER" id="PTHR43084:SF1">
    <property type="entry name" value="PERSULFIDE DIOXYGENASE ETHE1, MITOCHONDRIAL"/>
    <property type="match status" value="1"/>
</dbReference>
<gene>
    <name evidence="3" type="ORF">SAMN04488503_3056</name>
</gene>
<evidence type="ECO:0000313" key="4">
    <source>
        <dbReference type="Proteomes" id="UP000198324"/>
    </source>
</evidence>
<dbReference type="SMART" id="SM00849">
    <property type="entry name" value="Lactamase_B"/>
    <property type="match status" value="1"/>
</dbReference>
<dbReference type="SMART" id="SM00450">
    <property type="entry name" value="RHOD"/>
    <property type="match status" value="2"/>
</dbReference>
<dbReference type="AlphaFoldDB" id="A0A239CBY6"/>
<dbReference type="CDD" id="cd07724">
    <property type="entry name" value="POD-like_MBL-fold"/>
    <property type="match status" value="1"/>
</dbReference>
<organism evidence="3 4">
    <name type="scientific">Humidesulfovibrio mexicanus</name>
    <dbReference type="NCBI Taxonomy" id="147047"/>
    <lineage>
        <taxon>Bacteria</taxon>
        <taxon>Pseudomonadati</taxon>
        <taxon>Thermodesulfobacteriota</taxon>
        <taxon>Desulfovibrionia</taxon>
        <taxon>Desulfovibrionales</taxon>
        <taxon>Desulfovibrionaceae</taxon>
        <taxon>Humidesulfovibrio</taxon>
    </lineage>
</organism>
<dbReference type="InterPro" id="IPR001763">
    <property type="entry name" value="Rhodanese-like_dom"/>
</dbReference>
<reference evidence="3 4" key="1">
    <citation type="submission" date="2017-06" db="EMBL/GenBank/DDBJ databases">
        <authorList>
            <person name="Kim H.J."/>
            <person name="Triplett B.A."/>
        </authorList>
    </citation>
    <scope>NUCLEOTIDE SEQUENCE [LARGE SCALE GENOMIC DNA]</scope>
    <source>
        <strain evidence="3 4">DSM 13116</strain>
    </source>
</reference>
<dbReference type="CDD" id="cd00158">
    <property type="entry name" value="RHOD"/>
    <property type="match status" value="2"/>
</dbReference>
<dbReference type="RefSeq" id="WP_089275244.1">
    <property type="nucleotide sequence ID" value="NZ_FZOC01000007.1"/>
</dbReference>
<dbReference type="GO" id="GO:0050313">
    <property type="term" value="F:sulfur dioxygenase activity"/>
    <property type="evidence" value="ECO:0007669"/>
    <property type="project" value="InterPro"/>
</dbReference>
<dbReference type="InterPro" id="IPR044528">
    <property type="entry name" value="POD-like_MBL-fold"/>
</dbReference>
<dbReference type="InterPro" id="IPR036873">
    <property type="entry name" value="Rhodanese-like_dom_sf"/>
</dbReference>
<dbReference type="SUPFAM" id="SSF56281">
    <property type="entry name" value="Metallo-hydrolase/oxidoreductase"/>
    <property type="match status" value="1"/>
</dbReference>
<dbReference type="Pfam" id="PF00581">
    <property type="entry name" value="Rhodanese"/>
    <property type="match status" value="2"/>
</dbReference>
<dbReference type="Pfam" id="PF00753">
    <property type="entry name" value="Lactamase_B"/>
    <property type="match status" value="1"/>
</dbReference>
<dbReference type="FunFam" id="3.60.15.10:FF:000030">
    <property type="entry name" value="Metallo-beta-lactamase family protein"/>
    <property type="match status" value="1"/>
</dbReference>
<dbReference type="Gene3D" id="3.40.250.10">
    <property type="entry name" value="Rhodanese-like domain"/>
    <property type="match status" value="2"/>
</dbReference>
<dbReference type="PANTHER" id="PTHR43084">
    <property type="entry name" value="PERSULFIDE DIOXYGENASE ETHE1"/>
    <property type="match status" value="1"/>
</dbReference>
<feature type="domain" description="Rhodanese" evidence="2">
    <location>
        <begin position="266"/>
        <end position="357"/>
    </location>
</feature>
<proteinExistence type="predicted"/>
<keyword evidence="4" id="KW-1185">Reference proteome</keyword>
<dbReference type="InterPro" id="IPR001279">
    <property type="entry name" value="Metallo-B-lactamas"/>
</dbReference>
<dbReference type="Gene3D" id="3.60.15.10">
    <property type="entry name" value="Ribonuclease Z/Hydroxyacylglutathione hydrolase-like"/>
    <property type="match status" value="1"/>
</dbReference>
<sequence>MYFKQIQVPGLGCFSYVLGCPGKGVMVVVDPKRDIEDYLDISRQEGMRVTHIIDTHVHADHVSGAHELAARTGAPICMHPDTPARFAFTPLPEGQVLEAGVARLQVLHTPGHTPHSISLLVSDLARSEDPWMLLTGDLLFVGDIGRPDLVGDAALKEQVHNLYNSLFVKLGTLPGHLEVYPAHGSGSLCGKGMSPKPSTTLGYERLHNPRLQYASFEDFALAMSQDFPVRPKSFSHIIATNAGGAPLLDRCPLERALSVADFEARMAAGATIIDARDGSAFGGCHIPGALNIGFEKQLANWVGMVVDPKADLLLVVDGRPAYDAMRTELHRIGYDNILGWLAGGMQAWIYAGKPTERLEQLGAPELARRIATGNAPVLLDVRTPAEWNAGRIAGAQHLPFADILQACCSLPTDDEIVVYCGTGYRSNMAGSYMKSHGYGNVKSLAGGTLAWARSGQALVTQ</sequence>
<keyword evidence="1" id="KW-0479">Metal-binding</keyword>
<dbReference type="PROSITE" id="PS50206">
    <property type="entry name" value="RHODANESE_3"/>
    <property type="match status" value="2"/>
</dbReference>
<dbReference type="OrthoDB" id="9784009at2"/>
<dbReference type="InterPro" id="IPR051682">
    <property type="entry name" value="Mito_Persulfide_Diox"/>
</dbReference>
<dbReference type="GO" id="GO:0006749">
    <property type="term" value="P:glutathione metabolic process"/>
    <property type="evidence" value="ECO:0007669"/>
    <property type="project" value="InterPro"/>
</dbReference>
<evidence type="ECO:0000313" key="3">
    <source>
        <dbReference type="EMBL" id="SNS17479.1"/>
    </source>
</evidence>
<evidence type="ECO:0000259" key="2">
    <source>
        <dbReference type="PROSITE" id="PS50206"/>
    </source>
</evidence>
<dbReference type="Proteomes" id="UP000198324">
    <property type="component" value="Unassembled WGS sequence"/>
</dbReference>
<dbReference type="GO" id="GO:0070813">
    <property type="term" value="P:hydrogen sulfide metabolic process"/>
    <property type="evidence" value="ECO:0007669"/>
    <property type="project" value="TreeGrafter"/>
</dbReference>
<feature type="domain" description="Rhodanese" evidence="2">
    <location>
        <begin position="372"/>
        <end position="460"/>
    </location>
</feature>
<dbReference type="SUPFAM" id="SSF52821">
    <property type="entry name" value="Rhodanese/Cell cycle control phosphatase"/>
    <property type="match status" value="2"/>
</dbReference>